<accession>A0ABS5R5A2</accession>
<gene>
    <name evidence="1" type="ORF">KIP89_06890</name>
</gene>
<protein>
    <submittedName>
        <fullName evidence="1">Uncharacterized protein</fullName>
    </submittedName>
</protein>
<reference evidence="1" key="1">
    <citation type="submission" date="2021-05" db="EMBL/GenBank/DDBJ databases">
        <authorList>
            <person name="Sun Q."/>
            <person name="Inoue M."/>
        </authorList>
    </citation>
    <scope>NUCLEOTIDE SEQUENCE</scope>
    <source>
        <strain evidence="1">VKM B-3255</strain>
    </source>
</reference>
<comment type="caution">
    <text evidence="1">The sequence shown here is derived from an EMBL/GenBank/DDBJ whole genome shotgun (WGS) entry which is preliminary data.</text>
</comment>
<keyword evidence="2" id="KW-1185">Reference proteome</keyword>
<evidence type="ECO:0000313" key="2">
    <source>
        <dbReference type="Proteomes" id="UP001166585"/>
    </source>
</evidence>
<sequence length="70" mass="7842">MSNVIPFPARLPEPAFEDDLDIDLFTAVDVAIRDLYDLAQRLRGDETGHEQARECMAMLARALEQARVPG</sequence>
<organism evidence="1 2">
    <name type="scientific">Ancylobacter radicis</name>
    <dbReference type="NCBI Taxonomy" id="2836179"/>
    <lineage>
        <taxon>Bacteria</taxon>
        <taxon>Pseudomonadati</taxon>
        <taxon>Pseudomonadota</taxon>
        <taxon>Alphaproteobacteria</taxon>
        <taxon>Hyphomicrobiales</taxon>
        <taxon>Xanthobacteraceae</taxon>
        <taxon>Ancylobacter</taxon>
    </lineage>
</organism>
<name>A0ABS5R5A2_9HYPH</name>
<dbReference type="EMBL" id="JAHCQH010000015">
    <property type="protein sequence ID" value="MBS9476829.1"/>
    <property type="molecule type" value="Genomic_DNA"/>
</dbReference>
<evidence type="ECO:0000313" key="1">
    <source>
        <dbReference type="EMBL" id="MBS9476829.1"/>
    </source>
</evidence>
<dbReference type="RefSeq" id="WP_213754673.1">
    <property type="nucleotide sequence ID" value="NZ_JAHCQH010000015.1"/>
</dbReference>
<proteinExistence type="predicted"/>
<dbReference type="Proteomes" id="UP001166585">
    <property type="component" value="Unassembled WGS sequence"/>
</dbReference>